<organism evidence="2 3">
    <name type="scientific">Modicella reniformis</name>
    <dbReference type="NCBI Taxonomy" id="1440133"/>
    <lineage>
        <taxon>Eukaryota</taxon>
        <taxon>Fungi</taxon>
        <taxon>Fungi incertae sedis</taxon>
        <taxon>Mucoromycota</taxon>
        <taxon>Mortierellomycotina</taxon>
        <taxon>Mortierellomycetes</taxon>
        <taxon>Mortierellales</taxon>
        <taxon>Mortierellaceae</taxon>
        <taxon>Modicella</taxon>
    </lineage>
</organism>
<feature type="region of interest" description="Disordered" evidence="1">
    <location>
        <begin position="633"/>
        <end position="708"/>
    </location>
</feature>
<name>A0A9P6MA11_9FUNG</name>
<evidence type="ECO:0000313" key="3">
    <source>
        <dbReference type="Proteomes" id="UP000749646"/>
    </source>
</evidence>
<dbReference type="AlphaFoldDB" id="A0A9P6MA11"/>
<dbReference type="EMBL" id="JAAAHW010003462">
    <property type="protein sequence ID" value="KAF9983605.1"/>
    <property type="molecule type" value="Genomic_DNA"/>
</dbReference>
<gene>
    <name evidence="2" type="ORF">BGZ65_001618</name>
</gene>
<reference evidence="2" key="1">
    <citation type="journal article" date="2020" name="Fungal Divers.">
        <title>Resolving the Mortierellaceae phylogeny through synthesis of multi-gene phylogenetics and phylogenomics.</title>
        <authorList>
            <person name="Vandepol N."/>
            <person name="Liber J."/>
            <person name="Desiro A."/>
            <person name="Na H."/>
            <person name="Kennedy M."/>
            <person name="Barry K."/>
            <person name="Grigoriev I.V."/>
            <person name="Miller A.N."/>
            <person name="O'Donnell K."/>
            <person name="Stajich J.E."/>
            <person name="Bonito G."/>
        </authorList>
    </citation>
    <scope>NUCLEOTIDE SEQUENCE</scope>
    <source>
        <strain evidence="2">MES-2147</strain>
    </source>
</reference>
<dbReference type="OrthoDB" id="2162799at2759"/>
<feature type="non-terminal residue" evidence="2">
    <location>
        <position position="1"/>
    </location>
</feature>
<proteinExistence type="predicted"/>
<dbReference type="Proteomes" id="UP000749646">
    <property type="component" value="Unassembled WGS sequence"/>
</dbReference>
<keyword evidence="3" id="KW-1185">Reference proteome</keyword>
<feature type="region of interest" description="Disordered" evidence="1">
    <location>
        <begin position="51"/>
        <end position="94"/>
    </location>
</feature>
<feature type="compositionally biased region" description="Polar residues" evidence="1">
    <location>
        <begin position="165"/>
        <end position="174"/>
    </location>
</feature>
<feature type="compositionally biased region" description="Low complexity" evidence="1">
    <location>
        <begin position="677"/>
        <end position="686"/>
    </location>
</feature>
<sequence length="731" mass="80950">MEYHSTGSSAAASNKIWSSAVNTLLSAMESILLDEDLQPLWPREYHSQDFKKKHSVPSMPMMSSHHDPAFSPPLKRKKDPTPPSDRTAKSQRMTDHLTARLATSLHVSSSMDSQANTQQNLRGFHRIQDLSSSPQIFQESGFLSSHDALGTTLSEPRKYRKALRNRSNPTTPANSHPPSPGTLSVTDADDLFSSSHSASNSLVSSISTPGATFESFAINAASPNVFLNPTKHSRSSSLLIRRENRISQPLRSSAHHHLAMATRLAVFHRILSTTNSHSAQAIDKEAWMLQQVSNRGFQDRPSFEAAMDSHSRILVAALASLTVGFSQQLQGSFSYMQSRGQGQEFAVYSSIQTRIDAILENAHWLCGPDFEMGINRICPQWSAHEGSIEHIVHYVQVVESMREILSGQPQHLQDLSEDLIRSQAVIDYQRTLFGETLCSHGLSWRALGLPPMEGLIQGTQDWILNLAKVLTIKIRGEVNLALERAAHNCSTTGASEMDMRDDGEGESTMDNRTLDDLMDLVLQGALLSRSCLELAGKKCPMLITAWVELASQYCAYALARRKEYVLKASKTSVGQMRKSMPDGLPGTNPSRPHRHQNHQYPGLSRGAFLRTMEIFENVSRLLQCLMEMCEEEEEHGGQELDIAGDGHGTSSEYDDSSLPQGTSATSSDQDDAMDFVSTSSSSASPSLQYGQDHQYQSQRPPRTVTQYQRRMPVDPMVLQRLIAMESLASVL</sequence>
<feature type="compositionally biased region" description="Polar residues" evidence="1">
    <location>
        <begin position="687"/>
        <end position="708"/>
    </location>
</feature>
<accession>A0A9P6MA11</accession>
<feature type="region of interest" description="Disordered" evidence="1">
    <location>
        <begin position="164"/>
        <end position="190"/>
    </location>
</feature>
<evidence type="ECO:0000313" key="2">
    <source>
        <dbReference type="EMBL" id="KAF9983605.1"/>
    </source>
</evidence>
<feature type="compositionally biased region" description="Polar residues" evidence="1">
    <location>
        <begin position="657"/>
        <end position="667"/>
    </location>
</feature>
<protein>
    <submittedName>
        <fullName evidence="2">Uncharacterized protein</fullName>
    </submittedName>
</protein>
<comment type="caution">
    <text evidence="2">The sequence shown here is derived from an EMBL/GenBank/DDBJ whole genome shotgun (WGS) entry which is preliminary data.</text>
</comment>
<feature type="region of interest" description="Disordered" evidence="1">
    <location>
        <begin position="570"/>
        <end position="601"/>
    </location>
</feature>
<evidence type="ECO:0000256" key="1">
    <source>
        <dbReference type="SAM" id="MobiDB-lite"/>
    </source>
</evidence>